<dbReference type="GO" id="GO:0016491">
    <property type="term" value="F:oxidoreductase activity"/>
    <property type="evidence" value="ECO:0007669"/>
    <property type="project" value="UniProtKB-KW"/>
</dbReference>
<sequence>MSQIYQPAPDPPTPLGRYRILSSTAGIRVSPFVLGGLTFGEAWSGVLGAMTQATAFELLDAYVAGGGNFIDTASNYQDEQSERWIGEWLTLHPGLRDRIVLATKYSSDYTAHRLGKGKSPNSCGNHRRSLHMSVRASLAKLQTDWIDVLYVHYWDWTTSIEEVMDALHILVLRGEVLYLGASDMPAWVVAAANTYARAYGKTPFSIYQGRWNILRRDLEREIVPMARQFGMAILAWDVMGGGHFKTESEMIEKKELGLRSIMSDATQSKDEKSISDALEKVASELGVESITTVALAYILAKAPNVFPLVGARTMAQLKASICALDVRLTPAQMAYLESVRPLDLGFPLDVIGSDPRETGVAQPLLGATASLEFVKYPVRTGY</sequence>
<dbReference type="InterPro" id="IPR050523">
    <property type="entry name" value="AKR_Detox_Biosynth"/>
</dbReference>
<dbReference type="OrthoDB" id="48988at2759"/>
<dbReference type="AlphaFoldDB" id="A0A9P4PVX6"/>
<dbReference type="Gene3D" id="3.20.20.100">
    <property type="entry name" value="NADP-dependent oxidoreductase domain"/>
    <property type="match status" value="1"/>
</dbReference>
<organism evidence="4 5">
    <name type="scientific">Polychaeton citri CBS 116435</name>
    <dbReference type="NCBI Taxonomy" id="1314669"/>
    <lineage>
        <taxon>Eukaryota</taxon>
        <taxon>Fungi</taxon>
        <taxon>Dikarya</taxon>
        <taxon>Ascomycota</taxon>
        <taxon>Pezizomycotina</taxon>
        <taxon>Dothideomycetes</taxon>
        <taxon>Dothideomycetidae</taxon>
        <taxon>Capnodiales</taxon>
        <taxon>Capnodiaceae</taxon>
        <taxon>Polychaeton</taxon>
    </lineage>
</organism>
<dbReference type="EMBL" id="MU003918">
    <property type="protein sequence ID" value="KAF2715938.1"/>
    <property type="molecule type" value="Genomic_DNA"/>
</dbReference>
<dbReference type="PANTHER" id="PTHR43364:SF2">
    <property type="entry name" value="ARYL-ALCOHOL DEHYDROGENASE AAD10-RELATED"/>
    <property type="match status" value="1"/>
</dbReference>
<comment type="similarity">
    <text evidence="2">Belongs to the aldo/keto reductase family. Aldo/keto reductase 2 subfamily.</text>
</comment>
<gene>
    <name evidence="4" type="ORF">K431DRAFT_308190</name>
</gene>
<keyword evidence="1" id="KW-0560">Oxidoreductase</keyword>
<evidence type="ECO:0000256" key="1">
    <source>
        <dbReference type="ARBA" id="ARBA00023002"/>
    </source>
</evidence>
<feature type="domain" description="NADP-dependent oxidoreductase" evidence="3">
    <location>
        <begin position="33"/>
        <end position="339"/>
    </location>
</feature>
<evidence type="ECO:0000259" key="3">
    <source>
        <dbReference type="Pfam" id="PF00248"/>
    </source>
</evidence>
<dbReference type="InterPro" id="IPR036812">
    <property type="entry name" value="NAD(P)_OxRdtase_dom_sf"/>
</dbReference>
<dbReference type="InterPro" id="IPR023210">
    <property type="entry name" value="NADP_OxRdtase_dom"/>
</dbReference>
<protein>
    <submittedName>
        <fullName evidence="4">Aryl-alcohol dehydrogenase AAD14</fullName>
    </submittedName>
</protein>
<keyword evidence="5" id="KW-1185">Reference proteome</keyword>
<evidence type="ECO:0000313" key="5">
    <source>
        <dbReference type="Proteomes" id="UP000799441"/>
    </source>
</evidence>
<proteinExistence type="inferred from homology"/>
<dbReference type="Pfam" id="PF00248">
    <property type="entry name" value="Aldo_ket_red"/>
    <property type="match status" value="1"/>
</dbReference>
<dbReference type="PANTHER" id="PTHR43364">
    <property type="entry name" value="NADH-SPECIFIC METHYLGLYOXAL REDUCTASE-RELATED"/>
    <property type="match status" value="1"/>
</dbReference>
<evidence type="ECO:0000256" key="2">
    <source>
        <dbReference type="ARBA" id="ARBA00038157"/>
    </source>
</evidence>
<dbReference type="Proteomes" id="UP000799441">
    <property type="component" value="Unassembled WGS sequence"/>
</dbReference>
<reference evidence="4" key="1">
    <citation type="journal article" date="2020" name="Stud. Mycol.">
        <title>101 Dothideomycetes genomes: a test case for predicting lifestyles and emergence of pathogens.</title>
        <authorList>
            <person name="Haridas S."/>
            <person name="Albert R."/>
            <person name="Binder M."/>
            <person name="Bloem J."/>
            <person name="Labutti K."/>
            <person name="Salamov A."/>
            <person name="Andreopoulos B."/>
            <person name="Baker S."/>
            <person name="Barry K."/>
            <person name="Bills G."/>
            <person name="Bluhm B."/>
            <person name="Cannon C."/>
            <person name="Castanera R."/>
            <person name="Culley D."/>
            <person name="Daum C."/>
            <person name="Ezra D."/>
            <person name="Gonzalez J."/>
            <person name="Henrissat B."/>
            <person name="Kuo A."/>
            <person name="Liang C."/>
            <person name="Lipzen A."/>
            <person name="Lutzoni F."/>
            <person name="Magnuson J."/>
            <person name="Mondo S."/>
            <person name="Nolan M."/>
            <person name="Ohm R."/>
            <person name="Pangilinan J."/>
            <person name="Park H.-J."/>
            <person name="Ramirez L."/>
            <person name="Alfaro M."/>
            <person name="Sun H."/>
            <person name="Tritt A."/>
            <person name="Yoshinaga Y."/>
            <person name="Zwiers L.-H."/>
            <person name="Turgeon B."/>
            <person name="Goodwin S."/>
            <person name="Spatafora J."/>
            <person name="Crous P."/>
            <person name="Grigoriev I."/>
        </authorList>
    </citation>
    <scope>NUCLEOTIDE SEQUENCE</scope>
    <source>
        <strain evidence="4">CBS 116435</strain>
    </source>
</reference>
<name>A0A9P4PVX6_9PEZI</name>
<comment type="caution">
    <text evidence="4">The sequence shown here is derived from an EMBL/GenBank/DDBJ whole genome shotgun (WGS) entry which is preliminary data.</text>
</comment>
<dbReference type="SUPFAM" id="SSF51430">
    <property type="entry name" value="NAD(P)-linked oxidoreductase"/>
    <property type="match status" value="1"/>
</dbReference>
<accession>A0A9P4PVX6</accession>
<evidence type="ECO:0000313" key="4">
    <source>
        <dbReference type="EMBL" id="KAF2715938.1"/>
    </source>
</evidence>